<evidence type="ECO:0000256" key="9">
    <source>
        <dbReference type="SAM" id="Phobius"/>
    </source>
</evidence>
<feature type="transmembrane region" description="Helical" evidence="9">
    <location>
        <begin position="126"/>
        <end position="143"/>
    </location>
</feature>
<reference evidence="11 12" key="1">
    <citation type="submission" date="2015-02" db="EMBL/GenBank/DDBJ databases">
        <title>Draft genome sequences of ten Microbacterium spp. with emphasis on heavy metal contaminated environments.</title>
        <authorList>
            <person name="Corretto E."/>
        </authorList>
    </citation>
    <scope>NUCLEOTIDE SEQUENCE [LARGE SCALE GENOMIC DNA]</scope>
    <source>
        <strain evidence="11 12">DSM 12966</strain>
    </source>
</reference>
<dbReference type="PANTHER" id="PTHR24421:SF10">
    <property type="entry name" value="NITRATE_NITRITE SENSOR PROTEIN NARQ"/>
    <property type="match status" value="1"/>
</dbReference>
<keyword evidence="9" id="KW-0472">Membrane</keyword>
<evidence type="ECO:0000313" key="12">
    <source>
        <dbReference type="Proteomes" id="UP000033572"/>
    </source>
</evidence>
<dbReference type="EC" id="2.7.13.3" evidence="2"/>
<comment type="catalytic activity">
    <reaction evidence="1">
        <text>ATP + protein L-histidine = ADP + protein N-phospho-L-histidine.</text>
        <dbReference type="EC" id="2.7.13.3"/>
    </reaction>
</comment>
<dbReference type="GO" id="GO:0016020">
    <property type="term" value="C:membrane"/>
    <property type="evidence" value="ECO:0007669"/>
    <property type="project" value="InterPro"/>
</dbReference>
<keyword evidence="8" id="KW-0902">Two-component regulatory system</keyword>
<feature type="transmembrane region" description="Helical" evidence="9">
    <location>
        <begin position="149"/>
        <end position="170"/>
    </location>
</feature>
<dbReference type="GO" id="GO:0000155">
    <property type="term" value="F:phosphorelay sensor kinase activity"/>
    <property type="evidence" value="ECO:0007669"/>
    <property type="project" value="InterPro"/>
</dbReference>
<name>A0A0F0KG79_9MICO</name>
<dbReference type="Gene3D" id="3.30.565.10">
    <property type="entry name" value="Histidine kinase-like ATPase, C-terminal domain"/>
    <property type="match status" value="1"/>
</dbReference>
<keyword evidence="9" id="KW-1133">Transmembrane helix</keyword>
<evidence type="ECO:0000256" key="7">
    <source>
        <dbReference type="ARBA" id="ARBA00022840"/>
    </source>
</evidence>
<keyword evidence="9" id="KW-0812">Transmembrane</keyword>
<evidence type="ECO:0000256" key="3">
    <source>
        <dbReference type="ARBA" id="ARBA00022553"/>
    </source>
</evidence>
<dbReference type="Pfam" id="PF07730">
    <property type="entry name" value="HisKA_3"/>
    <property type="match status" value="1"/>
</dbReference>
<keyword evidence="7" id="KW-0067">ATP-binding</keyword>
<keyword evidence="5" id="KW-0547">Nucleotide-binding</keyword>
<gene>
    <name evidence="11" type="primary">desK_6</name>
    <name evidence="11" type="ORF">RN50_02439</name>
</gene>
<dbReference type="InterPro" id="IPR050482">
    <property type="entry name" value="Sensor_HK_TwoCompSys"/>
</dbReference>
<dbReference type="GO" id="GO:0046983">
    <property type="term" value="F:protein dimerization activity"/>
    <property type="evidence" value="ECO:0007669"/>
    <property type="project" value="InterPro"/>
</dbReference>
<protein>
    <recommendedName>
        <fullName evidence="2">histidine kinase</fullName>
        <ecNumber evidence="2">2.7.13.3</ecNumber>
    </recommendedName>
</protein>
<evidence type="ECO:0000256" key="4">
    <source>
        <dbReference type="ARBA" id="ARBA00022679"/>
    </source>
</evidence>
<keyword evidence="4 11" id="KW-0808">Transferase</keyword>
<dbReference type="Proteomes" id="UP000033572">
    <property type="component" value="Unassembled WGS sequence"/>
</dbReference>
<dbReference type="SUPFAM" id="SSF55874">
    <property type="entry name" value="ATPase domain of HSP90 chaperone/DNA topoisomerase II/histidine kinase"/>
    <property type="match status" value="1"/>
</dbReference>
<feature type="domain" description="Signal transduction histidine kinase subgroup 3 dimerisation and phosphoacceptor" evidence="10">
    <location>
        <begin position="199"/>
        <end position="261"/>
    </location>
</feature>
<dbReference type="PATRIC" id="fig|104336.4.peg.2488"/>
<dbReference type="AlphaFoldDB" id="A0A0F0KG79"/>
<dbReference type="Gene3D" id="1.20.5.1930">
    <property type="match status" value="1"/>
</dbReference>
<evidence type="ECO:0000259" key="10">
    <source>
        <dbReference type="Pfam" id="PF07730"/>
    </source>
</evidence>
<keyword evidence="12" id="KW-1185">Reference proteome</keyword>
<dbReference type="GeneID" id="94443436"/>
<evidence type="ECO:0000256" key="6">
    <source>
        <dbReference type="ARBA" id="ARBA00022777"/>
    </source>
</evidence>
<comment type="caution">
    <text evidence="11">The sequence shown here is derived from an EMBL/GenBank/DDBJ whole genome shotgun (WGS) entry which is preliminary data.</text>
</comment>
<evidence type="ECO:0000313" key="11">
    <source>
        <dbReference type="EMBL" id="KJL19160.1"/>
    </source>
</evidence>
<dbReference type="GO" id="GO:0005524">
    <property type="term" value="F:ATP binding"/>
    <property type="evidence" value="ECO:0007669"/>
    <property type="project" value="UniProtKB-KW"/>
</dbReference>
<accession>A0A0F0KG79</accession>
<dbReference type="InterPro" id="IPR036890">
    <property type="entry name" value="HATPase_C_sf"/>
</dbReference>
<evidence type="ECO:0000256" key="1">
    <source>
        <dbReference type="ARBA" id="ARBA00000085"/>
    </source>
</evidence>
<evidence type="ECO:0000256" key="2">
    <source>
        <dbReference type="ARBA" id="ARBA00012438"/>
    </source>
</evidence>
<organism evidence="11 12">
    <name type="scientific">Microbacterium foliorum</name>
    <dbReference type="NCBI Taxonomy" id="104336"/>
    <lineage>
        <taxon>Bacteria</taxon>
        <taxon>Bacillati</taxon>
        <taxon>Actinomycetota</taxon>
        <taxon>Actinomycetes</taxon>
        <taxon>Micrococcales</taxon>
        <taxon>Microbacteriaceae</taxon>
        <taxon>Microbacterium</taxon>
    </lineage>
</organism>
<feature type="transmembrane region" description="Helical" evidence="9">
    <location>
        <begin position="75"/>
        <end position="99"/>
    </location>
</feature>
<proteinExistence type="predicted"/>
<evidence type="ECO:0000256" key="5">
    <source>
        <dbReference type="ARBA" id="ARBA00022741"/>
    </source>
</evidence>
<keyword evidence="3" id="KW-0597">Phosphoprotein</keyword>
<dbReference type="InterPro" id="IPR011712">
    <property type="entry name" value="Sig_transdc_His_kin_sub3_dim/P"/>
</dbReference>
<feature type="transmembrane region" description="Helical" evidence="9">
    <location>
        <begin position="41"/>
        <end position="63"/>
    </location>
</feature>
<sequence length="393" mass="41084">MSDPARRRLLGLLRGDASERVPATGDTGFADFIPLVPAARVVLLVAAVVGCIATLVSGASSGFPLTAALQFGVTAAFALFAVNPIAAAAAIAAAMCLSFPLDIERPMLLAVIVAVGFVSRIGSRTLLLAYGGFVVVAIAGIVWMDGSSIPAMSVLLYVVFAVIAGSLGLLMRAGATREQRLAVQLIAEERRSADIVRDERARIAADLHDVIARDLVVIVMHARALDQLDRPALTQAQAEILSAAKSALSDIRVIVAAVDPVPLTSGVEAPALAEEIAQAHHLLDAPGRTLRVGGAIPELPKHIDGALGRILREAVLNASKHGAPGETTLEVQSSDGEVRLELRNPIHPEGTDVSFALGGHGITRMREHAQMLGGDVETSCDHDVWTTSARLPL</sequence>
<dbReference type="PANTHER" id="PTHR24421">
    <property type="entry name" value="NITRATE/NITRITE SENSOR PROTEIN NARX-RELATED"/>
    <property type="match status" value="1"/>
</dbReference>
<keyword evidence="6 11" id="KW-0418">Kinase</keyword>
<evidence type="ECO:0000256" key="8">
    <source>
        <dbReference type="ARBA" id="ARBA00023012"/>
    </source>
</evidence>
<dbReference type="RefSeq" id="WP_045254785.1">
    <property type="nucleotide sequence ID" value="NZ_CP031425.1"/>
</dbReference>
<dbReference type="EMBL" id="JYIU01000045">
    <property type="protein sequence ID" value="KJL19160.1"/>
    <property type="molecule type" value="Genomic_DNA"/>
</dbReference>